<protein>
    <submittedName>
        <fullName evidence="2">Uncharacterized protein</fullName>
    </submittedName>
</protein>
<dbReference type="OrthoDB" id="4895274at2759"/>
<feature type="compositionally biased region" description="Basic and acidic residues" evidence="1">
    <location>
        <begin position="151"/>
        <end position="173"/>
    </location>
</feature>
<name>A0A0M9VX60_ESCWE</name>
<reference evidence="2 3" key="1">
    <citation type="submission" date="2015-07" db="EMBL/GenBank/DDBJ databases">
        <title>The genome of the fungus Escovopsis weberi, a specialized disease agent of ant agriculture.</title>
        <authorList>
            <person name="de Man T.J."/>
            <person name="Stajich J.E."/>
            <person name="Kubicek C.P."/>
            <person name="Chenthamara K."/>
            <person name="Atanasova L."/>
            <person name="Druzhinina I.S."/>
            <person name="Birnbaum S."/>
            <person name="Barribeau S.M."/>
            <person name="Teiling C."/>
            <person name="Suen G."/>
            <person name="Currie C."/>
            <person name="Gerardo N.M."/>
        </authorList>
    </citation>
    <scope>NUCLEOTIDE SEQUENCE [LARGE SCALE GENOMIC DNA]</scope>
</reference>
<keyword evidence="3" id="KW-1185">Reference proteome</keyword>
<evidence type="ECO:0000313" key="2">
    <source>
        <dbReference type="EMBL" id="KOS22833.1"/>
    </source>
</evidence>
<evidence type="ECO:0000313" key="3">
    <source>
        <dbReference type="Proteomes" id="UP000053831"/>
    </source>
</evidence>
<proteinExistence type="predicted"/>
<sequence length="187" mass="22094">MSAQFRKQRSLESLRSDFVFEVLHTKGLYFMNQGVLMQDKPADKELSAILCPRLGESAVMKAWAYLKILFVECHTALDATLRSHDKRYWQVVVAAARQKCKIDLPWYMAQDLVFRILKAHQRWLIPQASLPEQELGIFLGHVQTLLRRLEREERREEEGKREEAIKREEHQQDTRGLPRQRPVRKRG</sequence>
<gene>
    <name evidence="2" type="ORF">ESCO_003957</name>
</gene>
<evidence type="ECO:0000256" key="1">
    <source>
        <dbReference type="SAM" id="MobiDB-lite"/>
    </source>
</evidence>
<dbReference type="Proteomes" id="UP000053831">
    <property type="component" value="Unassembled WGS sequence"/>
</dbReference>
<accession>A0A0M9VX60</accession>
<feature type="region of interest" description="Disordered" evidence="1">
    <location>
        <begin position="151"/>
        <end position="187"/>
    </location>
</feature>
<dbReference type="EMBL" id="LGSR01000002">
    <property type="protein sequence ID" value="KOS22833.1"/>
    <property type="molecule type" value="Genomic_DNA"/>
</dbReference>
<dbReference type="AlphaFoldDB" id="A0A0M9VX60"/>
<comment type="caution">
    <text evidence="2">The sequence shown here is derived from an EMBL/GenBank/DDBJ whole genome shotgun (WGS) entry which is preliminary data.</text>
</comment>
<organism evidence="2 3">
    <name type="scientific">Escovopsis weberi</name>
    <dbReference type="NCBI Taxonomy" id="150374"/>
    <lineage>
        <taxon>Eukaryota</taxon>
        <taxon>Fungi</taxon>
        <taxon>Dikarya</taxon>
        <taxon>Ascomycota</taxon>
        <taxon>Pezizomycotina</taxon>
        <taxon>Sordariomycetes</taxon>
        <taxon>Hypocreomycetidae</taxon>
        <taxon>Hypocreales</taxon>
        <taxon>Hypocreaceae</taxon>
        <taxon>Escovopsis</taxon>
    </lineage>
</organism>